<evidence type="ECO:0000313" key="1">
    <source>
        <dbReference type="EMBL" id="AHH05884.1"/>
    </source>
</evidence>
<reference evidence="1" key="1">
    <citation type="submission" date="2013-02" db="EMBL/GenBank/DDBJ databases">
        <title>Comparative genomics of Borrelia species.</title>
        <authorList>
            <person name="Schwan T.G."/>
            <person name="Raffel S.J."/>
            <person name="Porcella S.F."/>
        </authorList>
    </citation>
    <scope>NUCLEOTIDE SEQUENCE</scope>
    <source>
        <strain evidence="1">FR64b</strain>
        <plasmid evidence="1">unnamed</plasmid>
    </source>
</reference>
<sequence length="134" mass="15902">MRGPNFKVRRHLLSSKVISKTQIVEEMMCFKSSFEKVLYSKDYRLYWNGEEELASFTATDAKQYLYTFLKFYKEHHCDCMSCSSIIKINKNSIFVNKYFKMHSFINEMLSLFDDVKCYSSAINGDNEFVRSPFI</sequence>
<gene>
    <name evidence="1" type="ORF">BOM_1341</name>
</gene>
<geneLocation type="plasmid" evidence="1">
    <name>unnamed</name>
</geneLocation>
<accession>W5SFN5</accession>
<dbReference type="EMBL" id="CP004241">
    <property type="protein sequence ID" value="AHH05884.1"/>
    <property type="molecule type" value="Genomic_DNA"/>
</dbReference>
<dbReference type="AlphaFoldDB" id="W5SFN5"/>
<proteinExistence type="predicted"/>
<name>W5SFN5_9SPIR</name>
<dbReference type="HOGENOM" id="CLU_170886_0_0_12"/>
<organism evidence="1">
    <name type="scientific">Borrelia miyamotoi FR64b</name>
    <dbReference type="NCBI Taxonomy" id="1292392"/>
    <lineage>
        <taxon>Bacteria</taxon>
        <taxon>Pseudomonadati</taxon>
        <taxon>Spirochaetota</taxon>
        <taxon>Spirochaetia</taxon>
        <taxon>Spirochaetales</taxon>
        <taxon>Borreliaceae</taxon>
        <taxon>Borrelia</taxon>
    </lineage>
</organism>
<protein>
    <submittedName>
        <fullName evidence="1">Uncharacterized protein</fullName>
    </submittedName>
</protein>
<keyword evidence="1" id="KW-0614">Plasmid</keyword>